<organism evidence="2 3">
    <name type="scientific">Streptomyces nigrescens</name>
    <dbReference type="NCBI Taxonomy" id="1920"/>
    <lineage>
        <taxon>Bacteria</taxon>
        <taxon>Bacillati</taxon>
        <taxon>Actinomycetota</taxon>
        <taxon>Actinomycetes</taxon>
        <taxon>Kitasatosporales</taxon>
        <taxon>Streptomycetaceae</taxon>
        <taxon>Streptomyces</taxon>
    </lineage>
</organism>
<name>A0A640TGC9_STRNI</name>
<evidence type="ECO:0000313" key="3">
    <source>
        <dbReference type="Proteomes" id="UP000429552"/>
    </source>
</evidence>
<dbReference type="AlphaFoldDB" id="A0A640TGC9"/>
<reference evidence="2 3" key="1">
    <citation type="submission" date="2019-12" db="EMBL/GenBank/DDBJ databases">
        <title>Whole genome shotgun sequence of Streptomyces libani subsp. libani NBRC 13452.</title>
        <authorList>
            <person name="Ichikawa N."/>
            <person name="Kimura A."/>
            <person name="Kitahashi Y."/>
            <person name="Komaki H."/>
            <person name="Tamura T."/>
        </authorList>
    </citation>
    <scope>NUCLEOTIDE SEQUENCE [LARGE SCALE GENOMIC DNA]</scope>
    <source>
        <strain evidence="2 3">NBRC 13452</strain>
    </source>
</reference>
<comment type="caution">
    <text evidence="2">The sequence shown here is derived from an EMBL/GenBank/DDBJ whole genome shotgun (WGS) entry which is preliminary data.</text>
</comment>
<proteinExistence type="predicted"/>
<evidence type="ECO:0000256" key="1">
    <source>
        <dbReference type="SAM" id="MobiDB-lite"/>
    </source>
</evidence>
<accession>A0A640TGC9</accession>
<protein>
    <submittedName>
        <fullName evidence="2">Uncharacterized protein</fullName>
    </submittedName>
</protein>
<gene>
    <name evidence="2" type="ORF">Sliba_17390</name>
</gene>
<feature type="region of interest" description="Disordered" evidence="1">
    <location>
        <begin position="1"/>
        <end position="55"/>
    </location>
</feature>
<dbReference type="EMBL" id="BLIP01000001">
    <property type="protein sequence ID" value="GFE21286.1"/>
    <property type="molecule type" value="Genomic_DNA"/>
</dbReference>
<evidence type="ECO:0000313" key="2">
    <source>
        <dbReference type="EMBL" id="GFE21286.1"/>
    </source>
</evidence>
<sequence length="70" mass="7122">MVAEAGAIEGADHTEDAGGAKAAVAAGDSVLGDPEDFADEPERGAAIDLQGMHQPRIDVIQGDSIRLHQG</sequence>
<dbReference type="Proteomes" id="UP000429552">
    <property type="component" value="Unassembled WGS sequence"/>
</dbReference>